<dbReference type="PANTHER" id="PTHR27008">
    <property type="entry name" value="OS04G0122200 PROTEIN"/>
    <property type="match status" value="1"/>
</dbReference>
<gene>
    <name evidence="9" type="ORF">FRX31_024106</name>
</gene>
<dbReference type="SUPFAM" id="SSF56112">
    <property type="entry name" value="Protein kinase-like (PK-like)"/>
    <property type="match status" value="1"/>
</dbReference>
<dbReference type="GO" id="GO:0016020">
    <property type="term" value="C:membrane"/>
    <property type="evidence" value="ECO:0007669"/>
    <property type="project" value="UniProtKB-SubCell"/>
</dbReference>
<evidence type="ECO:0000256" key="2">
    <source>
        <dbReference type="ARBA" id="ARBA00022614"/>
    </source>
</evidence>
<dbReference type="PROSITE" id="PS00107">
    <property type="entry name" value="PROTEIN_KINASE_ATP"/>
    <property type="match status" value="1"/>
</dbReference>
<dbReference type="PROSITE" id="PS50011">
    <property type="entry name" value="PROTEIN_KINASE_DOM"/>
    <property type="match status" value="1"/>
</dbReference>
<dbReference type="SUPFAM" id="SSF52058">
    <property type="entry name" value="L domain-like"/>
    <property type="match status" value="1"/>
</dbReference>
<dbReference type="Pfam" id="PF07714">
    <property type="entry name" value="PK_Tyr_Ser-Thr"/>
    <property type="match status" value="1"/>
</dbReference>
<sequence length="216" mass="23528">MFSRLPNLQVFVAGGNNLTGPLPSSLSNASTLDTIDLSLNNFNGRLPLLGNLPNIPSLKLAGNQLTSDGPSGMAFLTSLVNSPKLQVLALSVNRLRGKLLPSIGNRQPLKRTVTVIHGSTAVRKRKASESCVNDDVISFEGPRRLYTYHDLRSATDNFNEDNVIGVGSFGRVYRGILSDGTPAAIKVFKMDPRNTLKSFLSECEALRNVRHRNLIK</sequence>
<dbReference type="AlphaFoldDB" id="A0A7J6VP17"/>
<dbReference type="GO" id="GO:0004672">
    <property type="term" value="F:protein kinase activity"/>
    <property type="evidence" value="ECO:0007669"/>
    <property type="project" value="InterPro"/>
</dbReference>
<feature type="binding site" evidence="7">
    <location>
        <position position="186"/>
    </location>
    <ligand>
        <name>ATP</name>
        <dbReference type="ChEBI" id="CHEBI:30616"/>
    </ligand>
</feature>
<keyword evidence="9" id="KW-0418">Kinase</keyword>
<evidence type="ECO:0000256" key="4">
    <source>
        <dbReference type="ARBA" id="ARBA00022737"/>
    </source>
</evidence>
<keyword evidence="7" id="KW-0547">Nucleotide-binding</keyword>
<dbReference type="InterPro" id="IPR051809">
    <property type="entry name" value="Plant_receptor-like_S/T_kinase"/>
</dbReference>
<dbReference type="Gene3D" id="3.30.200.20">
    <property type="entry name" value="Phosphorylase Kinase, domain 1"/>
    <property type="match status" value="1"/>
</dbReference>
<evidence type="ECO:0000256" key="3">
    <source>
        <dbReference type="ARBA" id="ARBA00022692"/>
    </source>
</evidence>
<evidence type="ECO:0000256" key="5">
    <source>
        <dbReference type="ARBA" id="ARBA00022989"/>
    </source>
</evidence>
<evidence type="ECO:0000256" key="7">
    <source>
        <dbReference type="PROSITE-ProRule" id="PRU10141"/>
    </source>
</evidence>
<keyword evidence="2" id="KW-0433">Leucine-rich repeat</keyword>
<dbReference type="OrthoDB" id="676979at2759"/>
<feature type="domain" description="Protein kinase" evidence="8">
    <location>
        <begin position="158"/>
        <end position="216"/>
    </location>
</feature>
<dbReference type="PANTHER" id="PTHR27008:SF513">
    <property type="entry name" value="PROTEIN KINASE DOMAIN-CONTAINING PROTEIN"/>
    <property type="match status" value="1"/>
</dbReference>
<dbReference type="Proteomes" id="UP000554482">
    <property type="component" value="Unassembled WGS sequence"/>
</dbReference>
<dbReference type="EMBL" id="JABWDY010029481">
    <property type="protein sequence ID" value="KAF5186308.1"/>
    <property type="molecule type" value="Genomic_DNA"/>
</dbReference>
<evidence type="ECO:0000256" key="6">
    <source>
        <dbReference type="ARBA" id="ARBA00023136"/>
    </source>
</evidence>
<evidence type="ECO:0000259" key="8">
    <source>
        <dbReference type="PROSITE" id="PS50011"/>
    </source>
</evidence>
<dbReference type="Pfam" id="PF00560">
    <property type="entry name" value="LRR_1"/>
    <property type="match status" value="1"/>
</dbReference>
<dbReference type="InterPro" id="IPR001611">
    <property type="entry name" value="Leu-rich_rpt"/>
</dbReference>
<protein>
    <submittedName>
        <fullName evidence="9">Receptor kinase-like protein xa21</fullName>
    </submittedName>
</protein>
<evidence type="ECO:0000313" key="10">
    <source>
        <dbReference type="Proteomes" id="UP000554482"/>
    </source>
</evidence>
<keyword evidence="10" id="KW-1185">Reference proteome</keyword>
<keyword evidence="4" id="KW-0677">Repeat</keyword>
<dbReference type="InterPro" id="IPR032675">
    <property type="entry name" value="LRR_dom_sf"/>
</dbReference>
<keyword evidence="6" id="KW-0472">Membrane</keyword>
<dbReference type="InterPro" id="IPR001245">
    <property type="entry name" value="Ser-Thr/Tyr_kinase_cat_dom"/>
</dbReference>
<keyword evidence="7" id="KW-0067">ATP-binding</keyword>
<evidence type="ECO:0000313" key="9">
    <source>
        <dbReference type="EMBL" id="KAF5186308.1"/>
    </source>
</evidence>
<organism evidence="9 10">
    <name type="scientific">Thalictrum thalictroides</name>
    <name type="common">Rue-anemone</name>
    <name type="synonym">Anemone thalictroides</name>
    <dbReference type="NCBI Taxonomy" id="46969"/>
    <lineage>
        <taxon>Eukaryota</taxon>
        <taxon>Viridiplantae</taxon>
        <taxon>Streptophyta</taxon>
        <taxon>Embryophyta</taxon>
        <taxon>Tracheophyta</taxon>
        <taxon>Spermatophyta</taxon>
        <taxon>Magnoliopsida</taxon>
        <taxon>Ranunculales</taxon>
        <taxon>Ranunculaceae</taxon>
        <taxon>Thalictroideae</taxon>
        <taxon>Thalictrum</taxon>
    </lineage>
</organism>
<name>A0A7J6VP17_THATH</name>
<dbReference type="InterPro" id="IPR011009">
    <property type="entry name" value="Kinase-like_dom_sf"/>
</dbReference>
<reference evidence="9 10" key="1">
    <citation type="submission" date="2020-06" db="EMBL/GenBank/DDBJ databases">
        <title>Transcriptomic and genomic resources for Thalictrum thalictroides and T. hernandezii: Facilitating candidate gene discovery in an emerging model plant lineage.</title>
        <authorList>
            <person name="Arias T."/>
            <person name="Riano-Pachon D.M."/>
            <person name="Di Stilio V.S."/>
        </authorList>
    </citation>
    <scope>NUCLEOTIDE SEQUENCE [LARGE SCALE GENOMIC DNA]</scope>
    <source>
        <strain evidence="10">cv. WT478/WT964</strain>
        <tissue evidence="9">Leaves</tissue>
    </source>
</reference>
<accession>A0A7J6VP17</accession>
<proteinExistence type="predicted"/>
<keyword evidence="3" id="KW-0812">Transmembrane</keyword>
<dbReference type="InterPro" id="IPR000719">
    <property type="entry name" value="Prot_kinase_dom"/>
</dbReference>
<keyword evidence="5" id="KW-1133">Transmembrane helix</keyword>
<dbReference type="GO" id="GO:0005524">
    <property type="term" value="F:ATP binding"/>
    <property type="evidence" value="ECO:0007669"/>
    <property type="project" value="UniProtKB-UniRule"/>
</dbReference>
<dbReference type="Gene3D" id="3.80.10.10">
    <property type="entry name" value="Ribonuclease Inhibitor"/>
    <property type="match status" value="1"/>
</dbReference>
<keyword evidence="9" id="KW-0675">Receptor</keyword>
<comment type="subcellular location">
    <subcellularLocation>
        <location evidence="1">Membrane</location>
    </subcellularLocation>
</comment>
<comment type="caution">
    <text evidence="9">The sequence shown here is derived from an EMBL/GenBank/DDBJ whole genome shotgun (WGS) entry which is preliminary data.</text>
</comment>
<dbReference type="InterPro" id="IPR017441">
    <property type="entry name" value="Protein_kinase_ATP_BS"/>
</dbReference>
<evidence type="ECO:0000256" key="1">
    <source>
        <dbReference type="ARBA" id="ARBA00004370"/>
    </source>
</evidence>
<keyword evidence="9" id="KW-0808">Transferase</keyword>